<accession>A0ABQ4TWG9</accession>
<proteinExistence type="predicted"/>
<organism evidence="2 3">
    <name type="scientific">Methylobacterium trifolii</name>
    <dbReference type="NCBI Taxonomy" id="1003092"/>
    <lineage>
        <taxon>Bacteria</taxon>
        <taxon>Pseudomonadati</taxon>
        <taxon>Pseudomonadota</taxon>
        <taxon>Alphaproteobacteria</taxon>
        <taxon>Hyphomicrobiales</taxon>
        <taxon>Methylobacteriaceae</taxon>
        <taxon>Methylobacterium</taxon>
    </lineage>
</organism>
<reference evidence="2" key="2">
    <citation type="submission" date="2021-08" db="EMBL/GenBank/DDBJ databases">
        <authorList>
            <person name="Tani A."/>
            <person name="Ola A."/>
            <person name="Ogura Y."/>
            <person name="Katsura K."/>
            <person name="Hayashi T."/>
        </authorList>
    </citation>
    <scope>NUCLEOTIDE SEQUENCE</scope>
    <source>
        <strain evidence="2">DSM 23632</strain>
    </source>
</reference>
<keyword evidence="1" id="KW-1133">Transmembrane helix</keyword>
<name>A0ABQ4TWG9_9HYPH</name>
<evidence type="ECO:0000313" key="3">
    <source>
        <dbReference type="Proteomes" id="UP001055057"/>
    </source>
</evidence>
<evidence type="ECO:0000256" key="1">
    <source>
        <dbReference type="SAM" id="Phobius"/>
    </source>
</evidence>
<dbReference type="RefSeq" id="WP_238182175.1">
    <property type="nucleotide sequence ID" value="NZ_BPRB01000086.1"/>
</dbReference>
<reference evidence="2" key="1">
    <citation type="journal article" date="2021" name="Front. Microbiol.">
        <title>Comprehensive Comparative Genomics and Phenotyping of Methylobacterium Species.</title>
        <authorList>
            <person name="Alessa O."/>
            <person name="Ogura Y."/>
            <person name="Fujitani Y."/>
            <person name="Takami H."/>
            <person name="Hayashi T."/>
            <person name="Sahin N."/>
            <person name="Tani A."/>
        </authorList>
    </citation>
    <scope>NUCLEOTIDE SEQUENCE</scope>
    <source>
        <strain evidence="2">DSM 23632</strain>
    </source>
</reference>
<sequence>MTDGEEECAEARDAPCEAASAAKRANPTLIAHVIGVALPREVLTRMACVAERTGGTALAISEPRDVEQALATLTAAIPAEPAPRGTITARGTVERAQTFPDAEQSPRVRLLDGRTGETVAASDSGTLSERVPAGAYVVEFRLGAVVRSIHPAIVEEFGDQDRLLDILKSEAGENPDENAVYARTELLCTHVRANLDLSDLRKLHPGDGSEHARGAAMGIYRKAYLDEVAPLRSPANVLGRGSGRITPHVDRNWHKAGILPEIFPHSQKQVSDEIDRAIVLAMVLGILPKSVPEGRGPITAIDLSRLPGGVGDVREVWGFWPPVRAGNPVLIRDDLLDLAAQAAQAADHASWALLLVDPATVARLAGGDATGTGPLTRDILSAIRAEKAGVALGRTSRQSADTTRNLYLRRILVVPSDLDENADAVSAAFALVREDLVDNVIFLAAREPRHAERHAIAFAGLRLVETLAAARNVEAWFEGSLGPKQKAVAVMRLTVERSLLATPTNGHRRLAIVQTMIEELLAIEHDGRREAAVRQSADEIAKVRATIAEEGRPAPTGWVEETFGSNRALAGHATRKPGGRAAIVGHAEARLAAIRNSARRVVDEAALAEAARTGRGLAGGRADPDAVFDPMAPRRQRGVEAKADRDIADRVLALQSGLFRDADLGLRDLDVKQREIGEDVERLAGGQRDDRRIVHDGAFGDRGASEFGFGPPDPRIAALAGPIVLDLGGDRQGRAVTLPVAAELAAFAHTTGVAGEAESGLMRWLPTLAVLAATVLALVLPLHKVGLLTWQTLSDAAGMRSPAFAAFLCALAVALPVAIVLAFKSATAAHVRAASKMEAAHDALVESIRTLFDAVRRYRANHLTAGRHALLRRRLRALAGDRGKLERVKWIQAQILAWPVVPIPGDDPVGSMRAKFDAELASVPRERWVSRLLRAEAPPAPTGTAHYNLDGGTPLEIRSATFLDRFGDEGVIALQRLTEPVPAPRRDAEGARP</sequence>
<evidence type="ECO:0000313" key="2">
    <source>
        <dbReference type="EMBL" id="GJE59605.1"/>
    </source>
</evidence>
<protein>
    <submittedName>
        <fullName evidence="2">Uncharacterized protein</fullName>
    </submittedName>
</protein>
<feature type="transmembrane region" description="Helical" evidence="1">
    <location>
        <begin position="803"/>
        <end position="823"/>
    </location>
</feature>
<gene>
    <name evidence="2" type="ORF">MPOCJGCO_1702</name>
</gene>
<keyword evidence="3" id="KW-1185">Reference proteome</keyword>
<feature type="transmembrane region" description="Helical" evidence="1">
    <location>
        <begin position="764"/>
        <end position="782"/>
    </location>
</feature>
<keyword evidence="1" id="KW-0812">Transmembrane</keyword>
<comment type="caution">
    <text evidence="2">The sequence shown here is derived from an EMBL/GenBank/DDBJ whole genome shotgun (WGS) entry which is preliminary data.</text>
</comment>
<dbReference type="Proteomes" id="UP001055057">
    <property type="component" value="Unassembled WGS sequence"/>
</dbReference>
<keyword evidence="1" id="KW-0472">Membrane</keyword>
<dbReference type="EMBL" id="BPRB01000086">
    <property type="protein sequence ID" value="GJE59605.1"/>
    <property type="molecule type" value="Genomic_DNA"/>
</dbReference>